<evidence type="ECO:0000313" key="1">
    <source>
        <dbReference type="EMBL" id="MBX71912.1"/>
    </source>
</evidence>
<accession>A0A2P2QY33</accession>
<sequence>MDCKNLGIGITNTSAPPAPVLSENGNNQASSIHAGNTHWLVLLMISLGVIW</sequence>
<protein>
    <submittedName>
        <fullName evidence="1">Uncharacterized protein</fullName>
    </submittedName>
</protein>
<dbReference type="AlphaFoldDB" id="A0A2P2QY33"/>
<organism evidence="1">
    <name type="scientific">Rhizophora mucronata</name>
    <name type="common">Asiatic mangrove</name>
    <dbReference type="NCBI Taxonomy" id="61149"/>
    <lineage>
        <taxon>Eukaryota</taxon>
        <taxon>Viridiplantae</taxon>
        <taxon>Streptophyta</taxon>
        <taxon>Embryophyta</taxon>
        <taxon>Tracheophyta</taxon>
        <taxon>Spermatophyta</taxon>
        <taxon>Magnoliopsida</taxon>
        <taxon>eudicotyledons</taxon>
        <taxon>Gunneridae</taxon>
        <taxon>Pentapetalae</taxon>
        <taxon>rosids</taxon>
        <taxon>fabids</taxon>
        <taxon>Malpighiales</taxon>
        <taxon>Rhizophoraceae</taxon>
        <taxon>Rhizophora</taxon>
    </lineage>
</organism>
<reference evidence="1" key="1">
    <citation type="submission" date="2018-02" db="EMBL/GenBank/DDBJ databases">
        <title>Rhizophora mucronata_Transcriptome.</title>
        <authorList>
            <person name="Meera S.P."/>
            <person name="Sreeshan A."/>
            <person name="Augustine A."/>
        </authorList>
    </citation>
    <scope>NUCLEOTIDE SEQUENCE</scope>
    <source>
        <tissue evidence="1">Leaf</tissue>
    </source>
</reference>
<proteinExistence type="predicted"/>
<name>A0A2P2QY33_RHIMU</name>
<dbReference type="EMBL" id="GGEC01091428">
    <property type="protein sequence ID" value="MBX71912.1"/>
    <property type="molecule type" value="Transcribed_RNA"/>
</dbReference>